<name>A0A428P9J0_9HYPO</name>
<evidence type="ECO:0000313" key="2">
    <source>
        <dbReference type="Proteomes" id="UP000287972"/>
    </source>
</evidence>
<gene>
    <name evidence="1" type="ORF">CEP51_015450</name>
</gene>
<comment type="caution">
    <text evidence="1">The sequence shown here is derived from an EMBL/GenBank/DDBJ whole genome shotgun (WGS) entry which is preliminary data.</text>
</comment>
<organism evidence="1 2">
    <name type="scientific">Fusarium floridanum</name>
    <dbReference type="NCBI Taxonomy" id="1325733"/>
    <lineage>
        <taxon>Eukaryota</taxon>
        <taxon>Fungi</taxon>
        <taxon>Dikarya</taxon>
        <taxon>Ascomycota</taxon>
        <taxon>Pezizomycotina</taxon>
        <taxon>Sordariomycetes</taxon>
        <taxon>Hypocreomycetidae</taxon>
        <taxon>Hypocreales</taxon>
        <taxon>Nectriaceae</taxon>
        <taxon>Fusarium</taxon>
        <taxon>Fusarium solani species complex</taxon>
    </lineage>
</organism>
<reference evidence="1 2" key="1">
    <citation type="submission" date="2017-06" db="EMBL/GenBank/DDBJ databases">
        <title>Comparative genomic analysis of Ambrosia Fusariam Clade fungi.</title>
        <authorList>
            <person name="Stajich J.E."/>
            <person name="Carrillo J."/>
            <person name="Kijimoto T."/>
            <person name="Eskalen A."/>
            <person name="O'Donnell K."/>
            <person name="Kasson M."/>
        </authorList>
    </citation>
    <scope>NUCLEOTIDE SEQUENCE [LARGE SCALE GENOMIC DNA]</scope>
    <source>
        <strain evidence="1 2">NRRL62606</strain>
    </source>
</reference>
<protein>
    <submittedName>
        <fullName evidence="1">Uncharacterized protein</fullName>
    </submittedName>
</protein>
<accession>A0A428P9J0</accession>
<proteinExistence type="predicted"/>
<dbReference type="EMBL" id="NKCL01000837">
    <property type="protein sequence ID" value="RSL49677.1"/>
    <property type="molecule type" value="Genomic_DNA"/>
</dbReference>
<dbReference type="Proteomes" id="UP000287972">
    <property type="component" value="Unassembled WGS sequence"/>
</dbReference>
<evidence type="ECO:0000313" key="1">
    <source>
        <dbReference type="EMBL" id="RSL49677.1"/>
    </source>
</evidence>
<keyword evidence="2" id="KW-1185">Reference proteome</keyword>
<sequence length="376" mass="41876">MDVPSITFSTKDKTCFTYQDGYDGVATGELQELLRLGQEMLVSIKAELARRKISVLETLPTAVKTCVEKLQASMTTLKILQRLDDPANLASSAAETLKNERTDRRERIYNKFLKDLREQCGGGTVVLCSSSLGKRRIVGLKNMERISLLGYLKSNRNNFEDTILDDLAVTLGITYPMHRIMSEPHEPEHDTDTTRSTAQPASIERQIEYKYSEADVDAIPLLGPDLASALQASKQWICLKKGTRRVDRPFFVTRVPNDTELRELLTSPPGTISYVVFAANSYLDIPASRPQFDFPVRTTSVAPAAQTTTLALICSLTLPRPTSAVVYCPEKLFLSAAPATARNNTTGPRRFVSLDENTRHKPLGRNGAELTFTWRT</sequence>
<dbReference type="AlphaFoldDB" id="A0A428P9J0"/>